<dbReference type="PANTHER" id="PTHR48208">
    <property type="entry name" value="CENTROMERE PROTEIN I"/>
    <property type="match status" value="1"/>
</dbReference>
<reference evidence="7" key="1">
    <citation type="journal article" date="2014" name="PLoS ONE">
        <title>Transcriptome-Based Identification of ABC Transporters in the Western Tarnished Plant Bug Lygus hesperus.</title>
        <authorList>
            <person name="Hull J.J."/>
            <person name="Chaney K."/>
            <person name="Geib S.M."/>
            <person name="Fabrick J.A."/>
            <person name="Brent C.S."/>
            <person name="Walsh D."/>
            <person name="Lavine L.C."/>
        </authorList>
    </citation>
    <scope>NUCLEOTIDE SEQUENCE</scope>
</reference>
<sequence length="632" mass="72606">MPATFEDVFGSLGIEERLDDDLKFVEAVKDHLDQAFRKRVDEIWEEGLEPRSFDVLVRIFTDGAELDKMFRCLILDCLVPTEMISDNSAEEMIFWVICNCIEYPDECAEVLRWLSPMVRFNMVNDYILDQKYNALLKRLLYPQLVKGLSEILCLAAKPVFMTKSNIDLLEKLCEDQYNDVYIRTILGEYAKYVPHLVDRKFHFVKPQVWDSGKIPDFDLVIQNMARRAGVESIKQFPTPHILCRGLPSIEYQVRRKDENLKKIGEVKSMVELGRALERLQLPTNELALLQKEEGVMMIIVDGPSHNFLASLSIALSKSPTKTLIAAVSGLQDLLSYGLPPVTPFLSDFLLCWDGRHNEEYVYSLLPKLYFRNFKELKEGIFDHLLRVFVANSAETKMKILDSLLLLITHMIAVDRRRGNVDVCPTITSPKWISESDATIASVIEYVIEMWKQGIILEGPSCTLLVLKSILFYQKLNQLIIQCGLPIFFVIHQSLSCTALLAKNHVILNELCLLILQYKQHLIPLFEQQGLLGEYELEVESVMALADSTYKYLWERVGGERPENFHTTQDEFTPSDSIGLEHLGLYPIVAGIAKELHRNPRQMNKNELMSVLESFISGVAEFIKYEEHDQLRQ</sequence>
<dbReference type="Pfam" id="PF07778">
    <property type="entry name" value="CENP-I"/>
    <property type="match status" value="1"/>
</dbReference>
<dbReference type="EMBL" id="GBHO01020728">
    <property type="protein sequence ID" value="JAG22876.1"/>
    <property type="molecule type" value="Transcribed_RNA"/>
</dbReference>
<comment type="subcellular location">
    <subcellularLocation>
        <location evidence="2">Chromosome</location>
        <location evidence="2">Centromere</location>
    </subcellularLocation>
    <subcellularLocation>
        <location evidence="1">Nucleus</location>
    </subcellularLocation>
</comment>
<dbReference type="InterPro" id="IPR012485">
    <property type="entry name" value="CENP-I"/>
</dbReference>
<keyword evidence="6" id="KW-0137">Centromere</keyword>
<proteinExistence type="inferred from homology"/>
<accession>A0A0A9XT82</accession>
<dbReference type="GO" id="GO:0000939">
    <property type="term" value="C:inner kinetochore"/>
    <property type="evidence" value="ECO:0007669"/>
    <property type="project" value="TreeGrafter"/>
</dbReference>
<keyword evidence="4" id="KW-0158">Chromosome</keyword>
<reference evidence="7" key="2">
    <citation type="submission" date="2014-07" db="EMBL/GenBank/DDBJ databases">
        <authorList>
            <person name="Hull J."/>
        </authorList>
    </citation>
    <scope>NUCLEOTIDE SEQUENCE</scope>
</reference>
<evidence type="ECO:0000256" key="1">
    <source>
        <dbReference type="ARBA" id="ARBA00004123"/>
    </source>
</evidence>
<evidence type="ECO:0000256" key="3">
    <source>
        <dbReference type="ARBA" id="ARBA00005470"/>
    </source>
</evidence>
<evidence type="ECO:0000256" key="6">
    <source>
        <dbReference type="ARBA" id="ARBA00023328"/>
    </source>
</evidence>
<organism evidence="7">
    <name type="scientific">Lygus hesperus</name>
    <name type="common">Western plant bug</name>
    <dbReference type="NCBI Taxonomy" id="30085"/>
    <lineage>
        <taxon>Eukaryota</taxon>
        <taxon>Metazoa</taxon>
        <taxon>Ecdysozoa</taxon>
        <taxon>Arthropoda</taxon>
        <taxon>Hexapoda</taxon>
        <taxon>Insecta</taxon>
        <taxon>Pterygota</taxon>
        <taxon>Neoptera</taxon>
        <taxon>Paraneoptera</taxon>
        <taxon>Hemiptera</taxon>
        <taxon>Heteroptera</taxon>
        <taxon>Panheteroptera</taxon>
        <taxon>Cimicomorpha</taxon>
        <taxon>Miridae</taxon>
        <taxon>Mirini</taxon>
        <taxon>Lygus</taxon>
    </lineage>
</organism>
<gene>
    <name evidence="7" type="primary">Cenpi</name>
    <name evidence="7" type="ORF">CM83_19547</name>
</gene>
<dbReference type="GO" id="GO:0000070">
    <property type="term" value="P:mitotic sister chromatid segregation"/>
    <property type="evidence" value="ECO:0007669"/>
    <property type="project" value="TreeGrafter"/>
</dbReference>
<dbReference type="AlphaFoldDB" id="A0A0A9XT82"/>
<keyword evidence="5" id="KW-0539">Nucleus</keyword>
<comment type="similarity">
    <text evidence="3">Belongs to the CENP-I/CTF3 family.</text>
</comment>
<evidence type="ECO:0000256" key="2">
    <source>
        <dbReference type="ARBA" id="ARBA00004584"/>
    </source>
</evidence>
<evidence type="ECO:0000256" key="4">
    <source>
        <dbReference type="ARBA" id="ARBA00022454"/>
    </source>
</evidence>
<dbReference type="GO" id="GO:0005634">
    <property type="term" value="C:nucleus"/>
    <property type="evidence" value="ECO:0007669"/>
    <property type="project" value="UniProtKB-SubCell"/>
</dbReference>
<dbReference type="GO" id="GO:0034080">
    <property type="term" value="P:CENP-A containing chromatin assembly"/>
    <property type="evidence" value="ECO:0007669"/>
    <property type="project" value="TreeGrafter"/>
</dbReference>
<evidence type="ECO:0000313" key="7">
    <source>
        <dbReference type="EMBL" id="JAG22876.1"/>
    </source>
</evidence>
<dbReference type="PANTHER" id="PTHR48208:SF2">
    <property type="entry name" value="CENTROMERE PROTEIN I"/>
    <property type="match status" value="1"/>
</dbReference>
<name>A0A0A9XT82_LYGHE</name>
<protein>
    <submittedName>
        <fullName evidence="7">Centromere protein I</fullName>
    </submittedName>
</protein>
<evidence type="ECO:0000256" key="5">
    <source>
        <dbReference type="ARBA" id="ARBA00023242"/>
    </source>
</evidence>